<dbReference type="AlphaFoldDB" id="A0A2A5T782"/>
<proteinExistence type="predicted"/>
<gene>
    <name evidence="1" type="ORF">BTN49_0228</name>
</gene>
<reference evidence="2" key="1">
    <citation type="submission" date="2017-04" db="EMBL/GenBank/DDBJ databases">
        <title>Genome evolution of the luminous symbionts of deep sea anglerfish.</title>
        <authorList>
            <person name="Hendry T.A."/>
        </authorList>
    </citation>
    <scope>NUCLEOTIDE SEQUENCE [LARGE SCALE GENOMIC DNA]</scope>
</reference>
<dbReference type="RefSeq" id="WP_146679000.1">
    <property type="nucleotide sequence ID" value="NZ_CAWNJE010000035.1"/>
</dbReference>
<comment type="caution">
    <text evidence="1">The sequence shown here is derived from an EMBL/GenBank/DDBJ whole genome shotgun (WGS) entry which is preliminary data.</text>
</comment>
<sequence>MECEKIASESASDIIAAIIELFIPYKKHVLTITPDNTRKFTHLDMIEKDLDVEIHLSYP</sequence>
<dbReference type="Proteomes" id="UP000219020">
    <property type="component" value="Unassembled WGS sequence"/>
</dbReference>
<name>A0A2A5T782_9GAMM</name>
<dbReference type="GeneID" id="66952778"/>
<accession>A0A2A5T782</accession>
<evidence type="ECO:0000313" key="1">
    <source>
        <dbReference type="EMBL" id="PCS24035.1"/>
    </source>
</evidence>
<dbReference type="EMBL" id="NBYY01000006">
    <property type="protein sequence ID" value="PCS24035.1"/>
    <property type="molecule type" value="Genomic_DNA"/>
</dbReference>
<protein>
    <submittedName>
        <fullName evidence="1">Uncharacterized protein</fullName>
    </submittedName>
</protein>
<evidence type="ECO:0000313" key="2">
    <source>
        <dbReference type="Proteomes" id="UP000219020"/>
    </source>
</evidence>
<organism evidence="1 2">
    <name type="scientific">Candidatus Enterovibrio escicola</name>
    <dbReference type="NCBI Taxonomy" id="1927127"/>
    <lineage>
        <taxon>Bacteria</taxon>
        <taxon>Pseudomonadati</taxon>
        <taxon>Pseudomonadota</taxon>
        <taxon>Gammaproteobacteria</taxon>
        <taxon>Vibrionales</taxon>
        <taxon>Vibrionaceae</taxon>
        <taxon>Enterovibrio</taxon>
    </lineage>
</organism>
<keyword evidence="2" id="KW-1185">Reference proteome</keyword>